<proteinExistence type="predicted"/>
<organism evidence="1 2">
    <name type="scientific">Salmonella paratyphi B (strain ATCC BAA-1250 / SPB7)</name>
    <dbReference type="NCBI Taxonomy" id="1016998"/>
    <lineage>
        <taxon>Bacteria</taxon>
        <taxon>Pseudomonadati</taxon>
        <taxon>Pseudomonadota</taxon>
        <taxon>Gammaproteobacteria</taxon>
        <taxon>Enterobacterales</taxon>
        <taxon>Enterobacteriaceae</taxon>
        <taxon>Salmonella</taxon>
    </lineage>
</organism>
<name>A0A6C6Z2H7_SALPB</name>
<evidence type="ECO:0000313" key="2">
    <source>
        <dbReference type="Proteomes" id="UP000008556"/>
    </source>
</evidence>
<evidence type="ECO:0000313" key="1">
    <source>
        <dbReference type="EMBL" id="ABX67554.1"/>
    </source>
</evidence>
<sequence>MSYWAIILTFIACIAGGLIWSADHYHGKYLKEQLRADDAEQLAHSSETITANVLRTVTIMNQIVEANQNAKSQNALESQRAQADIKVAVADDDCARRFVPAAAADRLRKYADSIRAGSNDAVTGEPAR</sequence>
<reference evidence="1 2" key="1">
    <citation type="submission" date="2007-11" db="EMBL/GenBank/DDBJ databases">
        <authorList>
            <consortium name="The Salmonella enterica serovar Paratyphi B Genome Sequencing Project"/>
            <person name="McClelland M."/>
            <person name="Sanderson E.K."/>
            <person name="Porwollik S."/>
            <person name="Spieth J."/>
            <person name="Clifton W.S."/>
            <person name="Fulton R."/>
            <person name="Cordes M."/>
            <person name="Wollam A."/>
            <person name="Shah N."/>
            <person name="Pepin K."/>
            <person name="Bhonagiri V."/>
            <person name="Nash W."/>
            <person name="Johnson M."/>
            <person name="Thiruvilangam P."/>
            <person name="Wilson R."/>
        </authorList>
    </citation>
    <scope>NUCLEOTIDE SEQUENCE [LARGE SCALE GENOMIC DNA]</scope>
    <source>
        <strain evidence="2">ATCC BAA-1250 / SPB7</strain>
    </source>
</reference>
<dbReference type="EMBL" id="CP000886">
    <property type="protein sequence ID" value="ABX67554.1"/>
    <property type="molecule type" value="Genomic_DNA"/>
</dbReference>
<evidence type="ECO:0008006" key="3">
    <source>
        <dbReference type="Google" id="ProtNLM"/>
    </source>
</evidence>
<protein>
    <recommendedName>
        <fullName evidence="3">DUF2570 domain-containing protein</fullName>
    </recommendedName>
</protein>
<accession>A0A6C6Z2H7</accession>
<dbReference type="Proteomes" id="UP000008556">
    <property type="component" value="Chromosome"/>
</dbReference>
<gene>
    <name evidence="1" type="ordered locus">SPAB_02171</name>
</gene>
<dbReference type="KEGG" id="spq:SPAB_02171"/>
<dbReference type="AlphaFoldDB" id="A0A6C6Z2H7"/>